<evidence type="ECO:0000256" key="3">
    <source>
        <dbReference type="SAM" id="Phobius"/>
    </source>
</evidence>
<feature type="coiled-coil region" evidence="1">
    <location>
        <begin position="53"/>
        <end position="98"/>
    </location>
</feature>
<dbReference type="RefSeq" id="WP_153439155.1">
    <property type="nucleotide sequence ID" value="NZ_CP121659.1"/>
</dbReference>
<evidence type="ECO:0000313" key="5">
    <source>
        <dbReference type="Proteomes" id="UP000439983"/>
    </source>
</evidence>
<accession>A0A6N7LDM2</accession>
<feature type="region of interest" description="Disordered" evidence="2">
    <location>
        <begin position="1"/>
        <end position="25"/>
    </location>
</feature>
<keyword evidence="3" id="KW-1133">Transmembrane helix</keyword>
<sequence>MATGLFSSSSTRKRNGGHSETPIEDQLQEIRADIAALVGLLSERGAAVSQDAKAKAKGARDRAEADLENLLASGEQLLSDLRDRYSGTERELRRAVREHPIATLGAAAAIGLAVAALLRR</sequence>
<protein>
    <submittedName>
        <fullName evidence="4">DUF883 family protein</fullName>
    </submittedName>
</protein>
<keyword evidence="3" id="KW-0472">Membrane</keyword>
<keyword evidence="5" id="KW-1185">Reference proteome</keyword>
<dbReference type="EMBL" id="WITC01000037">
    <property type="protein sequence ID" value="MQX15370.1"/>
    <property type="molecule type" value="Genomic_DNA"/>
</dbReference>
<evidence type="ECO:0000313" key="4">
    <source>
        <dbReference type="EMBL" id="MQX15370.1"/>
    </source>
</evidence>
<keyword evidence="3" id="KW-0812">Transmembrane</keyword>
<comment type="caution">
    <text evidence="4">The sequence shown here is derived from an EMBL/GenBank/DDBJ whole genome shotgun (WGS) entry which is preliminary data.</text>
</comment>
<organism evidence="4 5">
    <name type="scientific">Sinorhizobium terangae</name>
    <dbReference type="NCBI Taxonomy" id="110322"/>
    <lineage>
        <taxon>Bacteria</taxon>
        <taxon>Pseudomonadati</taxon>
        <taxon>Pseudomonadota</taxon>
        <taxon>Alphaproteobacteria</taxon>
        <taxon>Hyphomicrobiales</taxon>
        <taxon>Rhizobiaceae</taxon>
        <taxon>Sinorhizobium/Ensifer group</taxon>
        <taxon>Sinorhizobium</taxon>
    </lineage>
</organism>
<dbReference type="AlphaFoldDB" id="A0A6N7LDM2"/>
<keyword evidence="1" id="KW-0175">Coiled coil</keyword>
<gene>
    <name evidence="4" type="ORF">GHK62_11480</name>
</gene>
<proteinExistence type="predicted"/>
<dbReference type="Proteomes" id="UP000439983">
    <property type="component" value="Unassembled WGS sequence"/>
</dbReference>
<name>A0A6N7LDM2_SINTE</name>
<evidence type="ECO:0000256" key="1">
    <source>
        <dbReference type="SAM" id="Coils"/>
    </source>
</evidence>
<feature type="transmembrane region" description="Helical" evidence="3">
    <location>
        <begin position="100"/>
        <end position="118"/>
    </location>
</feature>
<reference evidence="4 5" key="1">
    <citation type="journal article" date="2013" name="Genome Biol.">
        <title>Comparative genomics of the core and accessory genomes of 48 Sinorhizobium strains comprising five genospecies.</title>
        <authorList>
            <person name="Sugawara M."/>
            <person name="Epstein B."/>
            <person name="Badgley B.D."/>
            <person name="Unno T."/>
            <person name="Xu L."/>
            <person name="Reese J."/>
            <person name="Gyaneshwar P."/>
            <person name="Denny R."/>
            <person name="Mudge J."/>
            <person name="Bharti A.K."/>
            <person name="Farmer A.D."/>
            <person name="May G.D."/>
            <person name="Woodward J.E."/>
            <person name="Medigue C."/>
            <person name="Vallenet D."/>
            <person name="Lajus A."/>
            <person name="Rouy Z."/>
            <person name="Martinez-Vaz B."/>
            <person name="Tiffin P."/>
            <person name="Young N.D."/>
            <person name="Sadowsky M.J."/>
        </authorList>
    </citation>
    <scope>NUCLEOTIDE SEQUENCE [LARGE SCALE GENOMIC DNA]</scope>
    <source>
        <strain evidence="4 5">USDA4894</strain>
    </source>
</reference>
<evidence type="ECO:0000256" key="2">
    <source>
        <dbReference type="SAM" id="MobiDB-lite"/>
    </source>
</evidence>
<feature type="compositionally biased region" description="Polar residues" evidence="2">
    <location>
        <begin position="1"/>
        <end position="10"/>
    </location>
</feature>
<dbReference type="OrthoDB" id="8421059at2"/>